<evidence type="ECO:0000313" key="2">
    <source>
        <dbReference type="EMBL" id="KXB05056.1"/>
    </source>
</evidence>
<comment type="caution">
    <text evidence="2">The sequence shown here is derived from an EMBL/GenBank/DDBJ whole genome shotgun (WGS) entry which is preliminary data.</text>
</comment>
<gene>
    <name evidence="2" type="ORF">AKJ49_01470</name>
</gene>
<dbReference type="EMBL" id="LHYC01000036">
    <property type="protein sequence ID" value="KXB05056.1"/>
    <property type="molecule type" value="Genomic_DNA"/>
</dbReference>
<protein>
    <submittedName>
        <fullName evidence="2">Uncharacterized protein</fullName>
    </submittedName>
</protein>
<organism evidence="2 3">
    <name type="scientific">candidate division MSBL1 archaeon SCGC-AAA382A03</name>
    <dbReference type="NCBI Taxonomy" id="1698278"/>
    <lineage>
        <taxon>Archaea</taxon>
        <taxon>Methanobacteriati</taxon>
        <taxon>Methanobacteriota</taxon>
        <taxon>candidate division MSBL1</taxon>
    </lineage>
</organism>
<proteinExistence type="predicted"/>
<name>A0A133VF37_9EURY</name>
<feature type="region of interest" description="Disordered" evidence="1">
    <location>
        <begin position="1"/>
        <end position="20"/>
    </location>
</feature>
<evidence type="ECO:0000256" key="1">
    <source>
        <dbReference type="SAM" id="MobiDB-lite"/>
    </source>
</evidence>
<dbReference type="AlphaFoldDB" id="A0A133VF37"/>
<keyword evidence="3" id="KW-1185">Reference proteome</keyword>
<sequence length="88" mass="10234">MKTPSAEQRKNYDPKTSTKTPFISGVQTSVNITQSKISSFPIKFSNPFPKITSFYANVKKNDFLRHQLGYSQDQMEEHVYAFNSFEFR</sequence>
<reference evidence="2 3" key="1">
    <citation type="journal article" date="2016" name="Sci. Rep.">
        <title>Metabolic traits of an uncultured archaeal lineage -MSBL1- from brine pools of the Red Sea.</title>
        <authorList>
            <person name="Mwirichia R."/>
            <person name="Alam I."/>
            <person name="Rashid M."/>
            <person name="Vinu M."/>
            <person name="Ba-Alawi W."/>
            <person name="Anthony Kamau A."/>
            <person name="Kamanda Ngugi D."/>
            <person name="Goker M."/>
            <person name="Klenk H.P."/>
            <person name="Bajic V."/>
            <person name="Stingl U."/>
        </authorList>
    </citation>
    <scope>NUCLEOTIDE SEQUENCE [LARGE SCALE GENOMIC DNA]</scope>
    <source>
        <strain evidence="2">SCGC-AAA382A03</strain>
    </source>
</reference>
<dbReference type="Proteomes" id="UP000070549">
    <property type="component" value="Unassembled WGS sequence"/>
</dbReference>
<evidence type="ECO:0000313" key="3">
    <source>
        <dbReference type="Proteomes" id="UP000070549"/>
    </source>
</evidence>
<accession>A0A133VF37</accession>